<evidence type="ECO:0000313" key="1">
    <source>
        <dbReference type="EMBL" id="TVV76111.1"/>
    </source>
</evidence>
<organism evidence="1 2">
    <name type="scientific">Alterirhizorhabdus solaris</name>
    <dbReference type="NCBI Taxonomy" id="2529389"/>
    <lineage>
        <taxon>Bacteria</taxon>
        <taxon>Pseudomonadati</taxon>
        <taxon>Pseudomonadota</taxon>
        <taxon>Alphaproteobacteria</taxon>
        <taxon>Sphingomonadales</taxon>
        <taxon>Rhizorhabdaceae</taxon>
        <taxon>Alterirhizorhabdus</taxon>
    </lineage>
</organism>
<protein>
    <submittedName>
        <fullName evidence="1">DUF2793 domain-containing protein</fullName>
    </submittedName>
</protein>
<accession>A0A558R9P4</accession>
<sequence>MVRTGGHPTGRCGRIAHARHSAVYHGRREVVTELSARFALPLLQAGQAQKELHHNEALTRIDAALHPAVAEHATATPPAVPAAGDSWIVGDGASGAWAGRAGNIATWTGGGWRFVAPVDGMRAWLKDRQRWVWHDGAAWQDAPLPVAGLAVDGLRVVGPRRPAITGPAGGATLDMEARSTLNAILGALREHGLIDT</sequence>
<dbReference type="AlphaFoldDB" id="A0A558R9P4"/>
<evidence type="ECO:0000313" key="2">
    <source>
        <dbReference type="Proteomes" id="UP000318681"/>
    </source>
</evidence>
<reference evidence="1 2" key="1">
    <citation type="submission" date="2019-07" db="EMBL/GenBank/DDBJ databases">
        <title>Sphingomonas solaris sp. nov., isolated from a solar panel from Boston, Massachusetts.</title>
        <authorList>
            <person name="Tanner K."/>
            <person name="Pascual J."/>
            <person name="Mancuso C."/>
            <person name="Pereto J."/>
            <person name="Khalil A."/>
            <person name="Vilanova C."/>
        </authorList>
    </citation>
    <scope>NUCLEOTIDE SEQUENCE [LARGE SCALE GENOMIC DNA]</scope>
    <source>
        <strain evidence="1 2">R4DWN</strain>
    </source>
</reference>
<dbReference type="OrthoDB" id="564699at2"/>
<proteinExistence type="predicted"/>
<dbReference type="Pfam" id="PF10983">
    <property type="entry name" value="DUF2793"/>
    <property type="match status" value="1"/>
</dbReference>
<gene>
    <name evidence="1" type="ORF">FOY91_05040</name>
</gene>
<dbReference type="Proteomes" id="UP000318681">
    <property type="component" value="Unassembled WGS sequence"/>
</dbReference>
<dbReference type="InterPro" id="IPR021251">
    <property type="entry name" value="DUF2793"/>
</dbReference>
<keyword evidence="2" id="KW-1185">Reference proteome</keyword>
<comment type="caution">
    <text evidence="1">The sequence shown here is derived from an EMBL/GenBank/DDBJ whole genome shotgun (WGS) entry which is preliminary data.</text>
</comment>
<dbReference type="EMBL" id="VNIM01000013">
    <property type="protein sequence ID" value="TVV76111.1"/>
    <property type="molecule type" value="Genomic_DNA"/>
</dbReference>
<name>A0A558R9P4_9SPHN</name>